<sequence>MSDGSEQENIFLIGSSSSEFTGSNLPTNMQVMRVLFHKIRHLSLSLDESVRLVVEDVVRLWDQHCSLTQDKRRCRSKLHKLYLDWRSVQKHKGEAANKDKEKTFSEKLNSLFDISHGSSGQELTDLACDSVENPIPIEQMHSTANAQCRIFPSDIEGVQVIGNKQFRSVGIQTDDYCEELIEKFSQLSGAESNIGTENQSSQSESDTNTTWSQKSKRIDYTAKGRYYECQNQRGTKNIMTRRLAMALDNIRISYRDTVHLISAVADALECDISNAIINTTSFYEMRNSIREEVSENIKELFGRTVPTALVIRWDTEIIQDSHTGEKRERLAIVASDALASHDIDHFISSASMSFFERFNLSTSFLRVPCEPWTQDESYKENLKLVRKIGVVNDAAERAVKLGQDYLNVLTKDEKQKQYLIQVVPEYRNEFPDATRQTLMKKRRLE</sequence>
<name>A0ACC2PJ79_9HYME</name>
<comment type="caution">
    <text evidence="1">The sequence shown here is derived from an EMBL/GenBank/DDBJ whole genome shotgun (WGS) entry which is preliminary data.</text>
</comment>
<dbReference type="Proteomes" id="UP001239111">
    <property type="component" value="Chromosome 1"/>
</dbReference>
<accession>A0ACC2PJ79</accession>
<keyword evidence="2" id="KW-1185">Reference proteome</keyword>
<evidence type="ECO:0000313" key="1">
    <source>
        <dbReference type="EMBL" id="KAJ8683086.1"/>
    </source>
</evidence>
<evidence type="ECO:0000313" key="2">
    <source>
        <dbReference type="Proteomes" id="UP001239111"/>
    </source>
</evidence>
<reference evidence="1" key="1">
    <citation type="submission" date="2023-04" db="EMBL/GenBank/DDBJ databases">
        <title>A chromosome-level genome assembly of the parasitoid wasp Eretmocerus hayati.</title>
        <authorList>
            <person name="Zhong Y."/>
            <person name="Liu S."/>
            <person name="Liu Y."/>
        </authorList>
    </citation>
    <scope>NUCLEOTIDE SEQUENCE</scope>
    <source>
        <strain evidence="1">ZJU_SS_LIU_2023</strain>
    </source>
</reference>
<organism evidence="1 2">
    <name type="scientific">Eretmocerus hayati</name>
    <dbReference type="NCBI Taxonomy" id="131215"/>
    <lineage>
        <taxon>Eukaryota</taxon>
        <taxon>Metazoa</taxon>
        <taxon>Ecdysozoa</taxon>
        <taxon>Arthropoda</taxon>
        <taxon>Hexapoda</taxon>
        <taxon>Insecta</taxon>
        <taxon>Pterygota</taxon>
        <taxon>Neoptera</taxon>
        <taxon>Endopterygota</taxon>
        <taxon>Hymenoptera</taxon>
        <taxon>Apocrita</taxon>
        <taxon>Proctotrupomorpha</taxon>
        <taxon>Chalcidoidea</taxon>
        <taxon>Aphelinidae</taxon>
        <taxon>Aphelininae</taxon>
        <taxon>Eretmocerus</taxon>
    </lineage>
</organism>
<protein>
    <submittedName>
        <fullName evidence="1">Uncharacterized protein</fullName>
    </submittedName>
</protein>
<proteinExistence type="predicted"/>
<gene>
    <name evidence="1" type="ORF">QAD02_018878</name>
</gene>
<dbReference type="EMBL" id="CM056741">
    <property type="protein sequence ID" value="KAJ8683086.1"/>
    <property type="molecule type" value="Genomic_DNA"/>
</dbReference>